<accession>A0A219API4</accession>
<evidence type="ECO:0000313" key="2">
    <source>
        <dbReference type="Proteomes" id="UP000078397"/>
    </source>
</evidence>
<dbReference type="EMBL" id="LSBJ02000007">
    <property type="protein sequence ID" value="OWT42737.1"/>
    <property type="molecule type" value="Genomic_DNA"/>
</dbReference>
<comment type="caution">
    <text evidence="1">The sequence shown here is derived from an EMBL/GenBank/DDBJ whole genome shotgun (WGS) entry which is preliminary data.</text>
</comment>
<keyword evidence="2" id="KW-1185">Reference proteome</keyword>
<organism evidence="1 2">
    <name type="scientific">Pochonia chlamydosporia 170</name>
    <dbReference type="NCBI Taxonomy" id="1380566"/>
    <lineage>
        <taxon>Eukaryota</taxon>
        <taxon>Fungi</taxon>
        <taxon>Dikarya</taxon>
        <taxon>Ascomycota</taxon>
        <taxon>Pezizomycotina</taxon>
        <taxon>Sordariomycetes</taxon>
        <taxon>Hypocreomycetidae</taxon>
        <taxon>Hypocreales</taxon>
        <taxon>Clavicipitaceae</taxon>
        <taxon>Pochonia</taxon>
    </lineage>
</organism>
<dbReference type="AlphaFoldDB" id="A0A219API4"/>
<dbReference type="KEGG" id="pchm:VFPPC_18150"/>
<name>A0A219API4_METCM</name>
<evidence type="ECO:0000313" key="1">
    <source>
        <dbReference type="EMBL" id="OWT42737.1"/>
    </source>
</evidence>
<protein>
    <submittedName>
        <fullName evidence="1">Uncharacterized protein</fullName>
    </submittedName>
</protein>
<gene>
    <name evidence="1" type="ORF">VFPPC_18150</name>
</gene>
<dbReference type="RefSeq" id="XP_022285217.1">
    <property type="nucleotide sequence ID" value="XM_022429805.1"/>
</dbReference>
<proteinExistence type="predicted"/>
<reference evidence="1 2" key="1">
    <citation type="journal article" date="2016" name="PLoS Pathog.">
        <title>Biosynthesis of antibiotic leucinostatins in bio-control fungus Purpureocillium lilacinum and their inhibition on phytophthora revealed by genome mining.</title>
        <authorList>
            <person name="Wang G."/>
            <person name="Liu Z."/>
            <person name="Lin R."/>
            <person name="Li E."/>
            <person name="Mao Z."/>
            <person name="Ling J."/>
            <person name="Yang Y."/>
            <person name="Yin W.B."/>
            <person name="Xie B."/>
        </authorList>
    </citation>
    <scope>NUCLEOTIDE SEQUENCE [LARGE SCALE GENOMIC DNA]</scope>
    <source>
        <strain evidence="1">170</strain>
    </source>
</reference>
<dbReference type="Proteomes" id="UP000078397">
    <property type="component" value="Unassembled WGS sequence"/>
</dbReference>
<dbReference type="GeneID" id="33937012"/>
<sequence>MTLPRLNPGIIILRSKQLANVPVLNDRSRRSTKDKSQIGHVLCRLPSTKRPASVGSLGGDQAASSNNSCSQFADAGCGDHLLNNYLSRSIHALFYHKISVLRNAYGLRYLGSCDLLLWRKCGDAIG</sequence>